<reference evidence="2" key="1">
    <citation type="submission" date="2021-03" db="EMBL/GenBank/DDBJ databases">
        <authorList>
            <person name="Kanchanasin P."/>
            <person name="Saeng-In P."/>
            <person name="Phongsopitanun W."/>
            <person name="Yuki M."/>
            <person name="Kudo T."/>
            <person name="Ohkuma M."/>
            <person name="Tanasupawat S."/>
        </authorList>
    </citation>
    <scope>NUCLEOTIDE SEQUENCE</scope>
    <source>
        <strain evidence="2">GKU 128</strain>
    </source>
</reference>
<dbReference type="InterPro" id="IPR010982">
    <property type="entry name" value="Lambda_DNA-bd_dom_sf"/>
</dbReference>
<dbReference type="Proteomes" id="UP000669179">
    <property type="component" value="Unassembled WGS sequence"/>
</dbReference>
<gene>
    <name evidence="2" type="ORF">J4573_28695</name>
</gene>
<name>A0A939PJS1_9ACTN</name>
<sequence>MTPRRSDEQTPLKAFGKQVKRFRDLTGLSQEQLGQKTHVTGSFIGAIERGESRCQRELAVTMDDVLDTRGTLPSLWDDFVMHAAFPVWFNWPKVESKANTLMTYQPLAVWGLLQNEEYAEIVLGGDRAAVEARMGRQALLTREDPPPPAVTVVLSELALLNQIGDARIMREQLERLITAAETGTTIQIVPNGARHPGNTGGFVLATLENRAEVAYVDTGARGMTLSSNEDILTLNTSFNAIRAQALPVGMSIDLIRRTVEQRWT</sequence>
<organism evidence="2 3">
    <name type="scientific">Actinomadura barringtoniae</name>
    <dbReference type="NCBI Taxonomy" id="1427535"/>
    <lineage>
        <taxon>Bacteria</taxon>
        <taxon>Bacillati</taxon>
        <taxon>Actinomycetota</taxon>
        <taxon>Actinomycetes</taxon>
        <taxon>Streptosporangiales</taxon>
        <taxon>Thermomonosporaceae</taxon>
        <taxon>Actinomadura</taxon>
    </lineage>
</organism>
<feature type="domain" description="HTH cro/C1-type" evidence="1">
    <location>
        <begin position="19"/>
        <end position="79"/>
    </location>
</feature>
<dbReference type="SUPFAM" id="SSF47413">
    <property type="entry name" value="lambda repressor-like DNA-binding domains"/>
    <property type="match status" value="1"/>
</dbReference>
<keyword evidence="3" id="KW-1185">Reference proteome</keyword>
<dbReference type="Pfam" id="PF19054">
    <property type="entry name" value="DUF5753"/>
    <property type="match status" value="1"/>
</dbReference>
<dbReference type="Gene3D" id="1.10.260.40">
    <property type="entry name" value="lambda repressor-like DNA-binding domains"/>
    <property type="match status" value="1"/>
</dbReference>
<evidence type="ECO:0000313" key="2">
    <source>
        <dbReference type="EMBL" id="MBO2451109.1"/>
    </source>
</evidence>
<comment type="caution">
    <text evidence="2">The sequence shown here is derived from an EMBL/GenBank/DDBJ whole genome shotgun (WGS) entry which is preliminary data.</text>
</comment>
<dbReference type="AlphaFoldDB" id="A0A939PJS1"/>
<evidence type="ECO:0000313" key="3">
    <source>
        <dbReference type="Proteomes" id="UP000669179"/>
    </source>
</evidence>
<dbReference type="InterPro" id="IPR043917">
    <property type="entry name" value="DUF5753"/>
</dbReference>
<dbReference type="RefSeq" id="WP_208259008.1">
    <property type="nucleotide sequence ID" value="NZ_JAGEOJ010000012.1"/>
</dbReference>
<protein>
    <submittedName>
        <fullName evidence="2">Helix-turn-helix transcriptional regulator</fullName>
    </submittedName>
</protein>
<dbReference type="SMART" id="SM00530">
    <property type="entry name" value="HTH_XRE"/>
    <property type="match status" value="1"/>
</dbReference>
<evidence type="ECO:0000259" key="1">
    <source>
        <dbReference type="PROSITE" id="PS50943"/>
    </source>
</evidence>
<accession>A0A939PJS1</accession>
<dbReference type="EMBL" id="JAGEOJ010000012">
    <property type="protein sequence ID" value="MBO2451109.1"/>
    <property type="molecule type" value="Genomic_DNA"/>
</dbReference>
<dbReference type="CDD" id="cd00093">
    <property type="entry name" value="HTH_XRE"/>
    <property type="match status" value="1"/>
</dbReference>
<proteinExistence type="predicted"/>
<dbReference type="GO" id="GO:0003677">
    <property type="term" value="F:DNA binding"/>
    <property type="evidence" value="ECO:0007669"/>
    <property type="project" value="InterPro"/>
</dbReference>
<dbReference type="InterPro" id="IPR001387">
    <property type="entry name" value="Cro/C1-type_HTH"/>
</dbReference>
<dbReference type="Pfam" id="PF13560">
    <property type="entry name" value="HTH_31"/>
    <property type="match status" value="1"/>
</dbReference>
<dbReference type="PROSITE" id="PS50943">
    <property type="entry name" value="HTH_CROC1"/>
    <property type="match status" value="1"/>
</dbReference>